<reference evidence="9" key="2">
    <citation type="submission" date="2025-08" db="UniProtKB">
        <authorList>
            <consortium name="RefSeq"/>
        </authorList>
    </citation>
    <scope>IDENTIFICATION</scope>
    <source>
        <tissue evidence="9">Leaf</tissue>
    </source>
</reference>
<sequence length="540" mass="61017">MSTNLMIKLSINLQPRLASLPWLKSSVVRCFSHKADGSELPVRYIPKKHQDLKQAGCSSSGDKTSKKGIRPRSSPRNGIRGCKTLNMIKPPRGSRTDHEQSNVSFVNAHVLDEDGKDGSHGTIAVETESLRNFQEVVEYMNVPGEVVHELQNFKRDGQGQGYNLNQENSCYDEATDNEFLEEDVEETKLYEGIGEGKQEISKPCRTKQDAENLTIELLAKKSLALFSGDKASKKGIRPRSNSSNGTSGHKTSDSINFPRGSRIDRKQSNVSLVNAHVVNEDSKDDTIAVEKKSLRKFQEVVEYMDVPGEVVHELQISKRESLGQWCNLNQKNSYYDEATDTECLEELVEDVDETQLFDEIGEAKQEISKPGRTKQGAQKMAIELLAKRAYTGVELRKKLIAKGFSVNIVEALVTDFQNRGLINDRLYAEMFSHSRWKASSWGPRRIKQALVKKGVSEGDVEKAVKLVFEDGEERDIRSSTKLSSTSLQQLYVQCSKQWQLSRNVTHEKRKARVIRWLQYRGFDWAVVSTILKKLESEFPP</sequence>
<dbReference type="HAMAP" id="MF_01114">
    <property type="entry name" value="RecX"/>
    <property type="match status" value="1"/>
</dbReference>
<dbReference type="PANTHER" id="PTHR33602">
    <property type="entry name" value="REGULATORY PROTEIN RECX FAMILY PROTEIN"/>
    <property type="match status" value="1"/>
</dbReference>
<comment type="subcellular location">
    <subcellularLocation>
        <location evidence="1">Cytoplasm</location>
    </subcellularLocation>
</comment>
<dbReference type="InterPro" id="IPR003783">
    <property type="entry name" value="Regulatory_RecX"/>
</dbReference>
<dbReference type="Gene3D" id="1.10.10.10">
    <property type="entry name" value="Winged helix-like DNA-binding domain superfamily/Winged helix DNA-binding domain"/>
    <property type="match status" value="3"/>
</dbReference>
<feature type="domain" description="RecX third three-helical" evidence="7">
    <location>
        <begin position="487"/>
        <end position="531"/>
    </location>
</feature>
<protein>
    <recommendedName>
        <fullName evidence="3">Regulatory protein RecX</fullName>
    </recommendedName>
</protein>
<dbReference type="Pfam" id="PF21981">
    <property type="entry name" value="RecX_HTH3"/>
    <property type="match status" value="1"/>
</dbReference>
<dbReference type="GeneID" id="110782083"/>
<evidence type="ECO:0000256" key="1">
    <source>
        <dbReference type="ARBA" id="ARBA00004496"/>
    </source>
</evidence>
<proteinExistence type="inferred from homology"/>
<gene>
    <name evidence="9" type="primary">LOC110782083</name>
</gene>
<dbReference type="GO" id="GO:0006282">
    <property type="term" value="P:regulation of DNA repair"/>
    <property type="evidence" value="ECO:0007669"/>
    <property type="project" value="InterPro"/>
</dbReference>
<dbReference type="PANTHER" id="PTHR33602:SF1">
    <property type="entry name" value="REGULATORY PROTEIN RECX FAMILY PROTEIN"/>
    <property type="match status" value="1"/>
</dbReference>
<organism evidence="8 9">
    <name type="scientific">Spinacia oleracea</name>
    <name type="common">Spinach</name>
    <dbReference type="NCBI Taxonomy" id="3562"/>
    <lineage>
        <taxon>Eukaryota</taxon>
        <taxon>Viridiplantae</taxon>
        <taxon>Streptophyta</taxon>
        <taxon>Embryophyta</taxon>
        <taxon>Tracheophyta</taxon>
        <taxon>Spermatophyta</taxon>
        <taxon>Magnoliopsida</taxon>
        <taxon>eudicotyledons</taxon>
        <taxon>Gunneridae</taxon>
        <taxon>Pentapetalae</taxon>
        <taxon>Caryophyllales</taxon>
        <taxon>Chenopodiaceae</taxon>
        <taxon>Chenopodioideae</taxon>
        <taxon>Anserineae</taxon>
        <taxon>Spinacia</taxon>
    </lineage>
</organism>
<dbReference type="Pfam" id="PF02631">
    <property type="entry name" value="RecX_HTH2"/>
    <property type="match status" value="1"/>
</dbReference>
<keyword evidence="4" id="KW-0963">Cytoplasm</keyword>
<dbReference type="InterPro" id="IPR053925">
    <property type="entry name" value="RecX_HTH_3rd"/>
</dbReference>
<evidence type="ECO:0000259" key="6">
    <source>
        <dbReference type="Pfam" id="PF02631"/>
    </source>
</evidence>
<accession>A0A9R0I3Y1</accession>
<evidence type="ECO:0000259" key="7">
    <source>
        <dbReference type="Pfam" id="PF21981"/>
    </source>
</evidence>
<dbReference type="Proteomes" id="UP000813463">
    <property type="component" value="Chromosome 2"/>
</dbReference>
<evidence type="ECO:0000256" key="4">
    <source>
        <dbReference type="ARBA" id="ARBA00022490"/>
    </source>
</evidence>
<name>A0A9R0I3Y1_SPIOL</name>
<feature type="compositionally biased region" description="Polar residues" evidence="5">
    <location>
        <begin position="239"/>
        <end position="255"/>
    </location>
</feature>
<reference evidence="8" key="1">
    <citation type="journal article" date="2021" name="Nat. Commun.">
        <title>Genomic analyses provide insights into spinach domestication and the genetic basis of agronomic traits.</title>
        <authorList>
            <person name="Cai X."/>
            <person name="Sun X."/>
            <person name="Xu C."/>
            <person name="Sun H."/>
            <person name="Wang X."/>
            <person name="Ge C."/>
            <person name="Zhang Z."/>
            <person name="Wang Q."/>
            <person name="Fei Z."/>
            <person name="Jiao C."/>
            <person name="Wang Q."/>
        </authorList>
    </citation>
    <scope>NUCLEOTIDE SEQUENCE [LARGE SCALE GENOMIC DNA]</scope>
    <source>
        <strain evidence="8">cv. Varoflay</strain>
    </source>
</reference>
<feature type="domain" description="RecX second three-helical" evidence="6">
    <location>
        <begin position="423"/>
        <end position="463"/>
    </location>
</feature>
<evidence type="ECO:0000313" key="9">
    <source>
        <dbReference type="RefSeq" id="XP_021841850.2"/>
    </source>
</evidence>
<feature type="region of interest" description="Disordered" evidence="5">
    <location>
        <begin position="230"/>
        <end position="261"/>
    </location>
</feature>
<evidence type="ECO:0000256" key="3">
    <source>
        <dbReference type="ARBA" id="ARBA00018111"/>
    </source>
</evidence>
<dbReference type="RefSeq" id="XP_021841850.2">
    <property type="nucleotide sequence ID" value="XM_021986158.2"/>
</dbReference>
<dbReference type="KEGG" id="soe:110782083"/>
<evidence type="ECO:0000313" key="8">
    <source>
        <dbReference type="Proteomes" id="UP000813463"/>
    </source>
</evidence>
<dbReference type="GO" id="GO:0005737">
    <property type="term" value="C:cytoplasm"/>
    <property type="evidence" value="ECO:0007669"/>
    <property type="project" value="UniProtKB-SubCell"/>
</dbReference>
<dbReference type="InterPro" id="IPR053924">
    <property type="entry name" value="RecX_HTH_2nd"/>
</dbReference>
<feature type="region of interest" description="Disordered" evidence="5">
    <location>
        <begin position="51"/>
        <end position="100"/>
    </location>
</feature>
<comment type="similarity">
    <text evidence="2">Belongs to the RecX family.</text>
</comment>
<keyword evidence="8" id="KW-1185">Reference proteome</keyword>
<dbReference type="AlphaFoldDB" id="A0A9R0I3Y1"/>
<evidence type="ECO:0000256" key="2">
    <source>
        <dbReference type="ARBA" id="ARBA00009695"/>
    </source>
</evidence>
<evidence type="ECO:0000256" key="5">
    <source>
        <dbReference type="SAM" id="MobiDB-lite"/>
    </source>
</evidence>
<dbReference type="InterPro" id="IPR036388">
    <property type="entry name" value="WH-like_DNA-bd_sf"/>
</dbReference>